<dbReference type="NCBIfam" id="TIGR00616">
    <property type="entry name" value="rect"/>
    <property type="match status" value="1"/>
</dbReference>
<dbReference type="GO" id="GO:0003677">
    <property type="term" value="F:DNA binding"/>
    <property type="evidence" value="ECO:0007669"/>
    <property type="project" value="InterPro"/>
</dbReference>
<dbReference type="Pfam" id="PF03837">
    <property type="entry name" value="RecT"/>
    <property type="match status" value="1"/>
</dbReference>
<evidence type="ECO:0000313" key="1">
    <source>
        <dbReference type="EMBL" id="PIC05514.1"/>
    </source>
</evidence>
<evidence type="ECO:0008006" key="3">
    <source>
        <dbReference type="Google" id="ProtNLM"/>
    </source>
</evidence>
<dbReference type="InterPro" id="IPR004590">
    <property type="entry name" value="ssDNA_annealing_RecT"/>
</dbReference>
<evidence type="ECO:0000313" key="2">
    <source>
        <dbReference type="Proteomes" id="UP000230559"/>
    </source>
</evidence>
<protein>
    <recommendedName>
        <fullName evidence="3">Recombinase RecT</fullName>
    </recommendedName>
</protein>
<comment type="caution">
    <text evidence="1">The sequence shown here is derived from an EMBL/GenBank/DDBJ whole genome shotgun (WGS) entry which is preliminary data.</text>
</comment>
<dbReference type="GO" id="GO:0006259">
    <property type="term" value="P:DNA metabolic process"/>
    <property type="evidence" value="ECO:0007669"/>
    <property type="project" value="InterPro"/>
</dbReference>
<sequence>MSKQTQLAPVNTQVVVGNFTQTELDTLKATIARGTTNEQFALFVQTCVNSGLNPFLNHIHCIVYNGKEGPTMSIQIAVEGILYLARRTEGYKGIECQLVHENDEFKFNAKTKEITHEIGFPRGKVVGGYAIAKREGFDDVIVIMEVNEVEHMLKGRNAHMWKEWFNDMFKKHLMKRAAKLQYGIEIAEDEPVSGNTLDTTASYEPRQRIDITPNTNVVEVNDDEFIDPEAETKKRWDEIHAKLQQYGMTKDDLKQLIVKHFNKKPNELTLQQLVALSKFIDMEHQTRQSAVQKQESFDPENLQFSFDEFEQGNLD</sequence>
<name>A0A2G5RRU1_9BACL</name>
<dbReference type="InterPro" id="IPR018330">
    <property type="entry name" value="RecT_fam"/>
</dbReference>
<dbReference type="EMBL" id="PEDM01000005">
    <property type="protein sequence ID" value="PIC05514.1"/>
    <property type="molecule type" value="Genomic_DNA"/>
</dbReference>
<accession>A0A2G5RRU1</accession>
<reference evidence="1 2" key="1">
    <citation type="submission" date="2017-10" db="EMBL/GenBank/DDBJ databases">
        <title>Draft genome sequence of Anoxybacillus flavithermus KU2-6-11 from caldera Uzon (Russia:Kamchtka).</title>
        <authorList>
            <person name="Korzhuk A.V."/>
            <person name="Rozanov A.S."/>
            <person name="Bryanskaya A.V."/>
            <person name="Peltek S.E."/>
        </authorList>
    </citation>
    <scope>NUCLEOTIDE SEQUENCE [LARGE SCALE GENOMIC DNA]</scope>
    <source>
        <strain evidence="1 2">KU2-6_11</strain>
    </source>
</reference>
<proteinExistence type="predicted"/>
<dbReference type="Proteomes" id="UP000230559">
    <property type="component" value="Unassembled WGS sequence"/>
</dbReference>
<gene>
    <name evidence="1" type="ORF">CS060_04360</name>
</gene>
<organism evidence="1 2">
    <name type="scientific">Anoxybacillus flavithermus</name>
    <dbReference type="NCBI Taxonomy" id="33934"/>
    <lineage>
        <taxon>Bacteria</taxon>
        <taxon>Bacillati</taxon>
        <taxon>Bacillota</taxon>
        <taxon>Bacilli</taxon>
        <taxon>Bacillales</taxon>
        <taxon>Anoxybacillaceae</taxon>
        <taxon>Anoxybacillus</taxon>
    </lineage>
</organism>
<dbReference type="RefSeq" id="WP_099668720.1">
    <property type="nucleotide sequence ID" value="NZ_PEDM01000005.1"/>
</dbReference>
<dbReference type="AlphaFoldDB" id="A0A2G5RRU1"/>